<name>A0A2G5CDZ6_AQUCA</name>
<dbReference type="InterPro" id="IPR050667">
    <property type="entry name" value="PPR-containing_protein"/>
</dbReference>
<evidence type="ECO:0000256" key="1">
    <source>
        <dbReference type="ARBA" id="ARBA00007626"/>
    </source>
</evidence>
<dbReference type="InterPro" id="IPR011990">
    <property type="entry name" value="TPR-like_helical_dom_sf"/>
</dbReference>
<dbReference type="NCBIfam" id="TIGR00756">
    <property type="entry name" value="PPR"/>
    <property type="match status" value="1"/>
</dbReference>
<evidence type="ECO:0000313" key="5">
    <source>
        <dbReference type="Proteomes" id="UP000230069"/>
    </source>
</evidence>
<dbReference type="PANTHER" id="PTHR47939:SF9">
    <property type="entry name" value="(WILD MALAYSIAN BANANA) HYPOTHETICAL PROTEIN"/>
    <property type="match status" value="1"/>
</dbReference>
<dbReference type="STRING" id="218851.A0A2G5CDZ6"/>
<dbReference type="Pfam" id="PF01535">
    <property type="entry name" value="PPR"/>
    <property type="match status" value="1"/>
</dbReference>
<sequence length="186" mass="21835">KFARKYVEVSKIFDEYSEKYGIKPDLDTYNIVIEFFEEMDKNGVEPDEITLNTSLNGFNRQQKYDKAEKVLKIFEKLGPQLGLHIYNSKIRKLCDMGKTMEAKDGFEKISSKGMKLNRYTYQCLLFAYCKDENVGETRGFFDEMFENGFEPDFIYSTYKNIIRFLCQGGDFETATKLCKCALFERL</sequence>
<keyword evidence="5" id="KW-1185">Reference proteome</keyword>
<dbReference type="Pfam" id="PF13812">
    <property type="entry name" value="PPR_3"/>
    <property type="match status" value="1"/>
</dbReference>
<dbReference type="Pfam" id="PF13041">
    <property type="entry name" value="PPR_2"/>
    <property type="match status" value="1"/>
</dbReference>
<evidence type="ECO:0000256" key="3">
    <source>
        <dbReference type="PROSITE-ProRule" id="PRU00708"/>
    </source>
</evidence>
<protein>
    <recommendedName>
        <fullName evidence="6">Pentacotripeptide-repeat region of PRORP domain-containing protein</fullName>
    </recommendedName>
</protein>
<dbReference type="Gene3D" id="1.25.40.10">
    <property type="entry name" value="Tetratricopeptide repeat domain"/>
    <property type="match status" value="1"/>
</dbReference>
<dbReference type="OrthoDB" id="185373at2759"/>
<evidence type="ECO:0000256" key="2">
    <source>
        <dbReference type="ARBA" id="ARBA00022737"/>
    </source>
</evidence>
<comment type="similarity">
    <text evidence="1">Belongs to the PPR family. P subfamily.</text>
</comment>
<dbReference type="InterPro" id="IPR002885">
    <property type="entry name" value="PPR_rpt"/>
</dbReference>
<dbReference type="PROSITE" id="PS51375">
    <property type="entry name" value="PPR"/>
    <property type="match status" value="1"/>
</dbReference>
<dbReference type="InParanoid" id="A0A2G5CDZ6"/>
<keyword evidence="2" id="KW-0677">Repeat</keyword>
<feature type="repeat" description="PPR" evidence="3">
    <location>
        <begin position="117"/>
        <end position="151"/>
    </location>
</feature>
<dbReference type="EMBL" id="KZ305076">
    <property type="protein sequence ID" value="PIA29490.1"/>
    <property type="molecule type" value="Genomic_DNA"/>
</dbReference>
<evidence type="ECO:0000313" key="4">
    <source>
        <dbReference type="EMBL" id="PIA29490.1"/>
    </source>
</evidence>
<dbReference type="PANTHER" id="PTHR47939">
    <property type="entry name" value="MEMBRANE-ASSOCIATED SALT-INDUCIBLE PROTEIN-LIKE"/>
    <property type="match status" value="1"/>
</dbReference>
<dbReference type="AlphaFoldDB" id="A0A2G5CDZ6"/>
<evidence type="ECO:0008006" key="6">
    <source>
        <dbReference type="Google" id="ProtNLM"/>
    </source>
</evidence>
<proteinExistence type="inferred from homology"/>
<accession>A0A2G5CDZ6</accession>
<reference evidence="4 5" key="1">
    <citation type="submission" date="2017-09" db="EMBL/GenBank/DDBJ databases">
        <title>WGS assembly of Aquilegia coerulea Goldsmith.</title>
        <authorList>
            <person name="Hodges S."/>
            <person name="Kramer E."/>
            <person name="Nordborg M."/>
            <person name="Tomkins J."/>
            <person name="Borevitz J."/>
            <person name="Derieg N."/>
            <person name="Yan J."/>
            <person name="Mihaltcheva S."/>
            <person name="Hayes R.D."/>
            <person name="Rokhsar D."/>
        </authorList>
    </citation>
    <scope>NUCLEOTIDE SEQUENCE [LARGE SCALE GENOMIC DNA]</scope>
    <source>
        <strain evidence="5">cv. Goldsmith</strain>
    </source>
</reference>
<feature type="non-terminal residue" evidence="4">
    <location>
        <position position="1"/>
    </location>
</feature>
<dbReference type="Proteomes" id="UP000230069">
    <property type="component" value="Unassembled WGS sequence"/>
</dbReference>
<organism evidence="4 5">
    <name type="scientific">Aquilegia coerulea</name>
    <name type="common">Rocky mountain columbine</name>
    <dbReference type="NCBI Taxonomy" id="218851"/>
    <lineage>
        <taxon>Eukaryota</taxon>
        <taxon>Viridiplantae</taxon>
        <taxon>Streptophyta</taxon>
        <taxon>Embryophyta</taxon>
        <taxon>Tracheophyta</taxon>
        <taxon>Spermatophyta</taxon>
        <taxon>Magnoliopsida</taxon>
        <taxon>Ranunculales</taxon>
        <taxon>Ranunculaceae</taxon>
        <taxon>Thalictroideae</taxon>
        <taxon>Aquilegia</taxon>
    </lineage>
</organism>
<gene>
    <name evidence="4" type="ORF">AQUCO_05900006v1</name>
</gene>